<sequence length="304" mass="33501">MSRRNKKGRDINGVLLLDKASGCSSNSALQDVKYLFNANKAGHTGSLDPLASGLLPICFGQATKIAQFLLDGDKRYFVRGKLGQVSNTGDSEGELSEYGSTKDVDDATIKSTLLNLIGSIKQIPPMYSALKREGTPLYKLARKGIEVEREAREVSIHEILFKDFDADILTLEVSCSKGTYIRTLIEDIGKLLGCGGYVIELRRIGFAHFDIAQGKTFEELEILKGDSLSNIDPVLIGADKMLPTVNSVYLNLEQSIDIKFGRKITFPGLDSDQKVKLYDENKEFIGIGQSNNLSEVLPKRLFIN</sequence>
<dbReference type="RefSeq" id="WP_053820710.1">
    <property type="nucleotide sequence ID" value="NZ_CP006911.1"/>
</dbReference>
<comment type="catalytic activity">
    <reaction evidence="1 5">
        <text>uridine(55) in tRNA = pseudouridine(55) in tRNA</text>
        <dbReference type="Rhea" id="RHEA:42532"/>
        <dbReference type="Rhea" id="RHEA-COMP:10101"/>
        <dbReference type="Rhea" id="RHEA-COMP:10102"/>
        <dbReference type="ChEBI" id="CHEBI:65314"/>
        <dbReference type="ChEBI" id="CHEBI:65315"/>
        <dbReference type="EC" id="5.4.99.25"/>
    </reaction>
</comment>
<accession>A0A0M5KS36</accession>
<evidence type="ECO:0000256" key="1">
    <source>
        <dbReference type="ARBA" id="ARBA00000385"/>
    </source>
</evidence>
<dbReference type="GO" id="GO:0160148">
    <property type="term" value="F:tRNA pseudouridine(55) synthase activity"/>
    <property type="evidence" value="ECO:0007669"/>
    <property type="project" value="UniProtKB-EC"/>
</dbReference>
<dbReference type="SUPFAM" id="SSF55120">
    <property type="entry name" value="Pseudouridine synthase"/>
    <property type="match status" value="1"/>
</dbReference>
<evidence type="ECO:0000259" key="8">
    <source>
        <dbReference type="Pfam" id="PF16198"/>
    </source>
</evidence>
<dbReference type="STRING" id="1125411.W908_08430"/>
<dbReference type="PANTHER" id="PTHR13767">
    <property type="entry name" value="TRNA-PSEUDOURIDINE SYNTHASE"/>
    <property type="match status" value="1"/>
</dbReference>
<dbReference type="CDD" id="cd02573">
    <property type="entry name" value="PseudoU_synth_EcTruB"/>
    <property type="match status" value="1"/>
</dbReference>
<dbReference type="AlphaFoldDB" id="A0A0M5KS36"/>
<dbReference type="PANTHER" id="PTHR13767:SF2">
    <property type="entry name" value="PSEUDOURIDYLATE SYNTHASE TRUB1"/>
    <property type="match status" value="1"/>
</dbReference>
<dbReference type="EMBL" id="CP006911">
    <property type="protein sequence ID" value="ALE02528.1"/>
    <property type="molecule type" value="Genomic_DNA"/>
</dbReference>
<evidence type="ECO:0000256" key="5">
    <source>
        <dbReference type="HAMAP-Rule" id="MF_01080"/>
    </source>
</evidence>
<dbReference type="PATRIC" id="fig|1125411.7.peg.1658"/>
<evidence type="ECO:0000313" key="9">
    <source>
        <dbReference type="EMBL" id="ALE02528.1"/>
    </source>
</evidence>
<dbReference type="GO" id="GO:0003723">
    <property type="term" value="F:RNA binding"/>
    <property type="evidence" value="ECO:0007669"/>
    <property type="project" value="InterPro"/>
</dbReference>
<evidence type="ECO:0000256" key="3">
    <source>
        <dbReference type="ARBA" id="ARBA00022694"/>
    </source>
</evidence>
<gene>
    <name evidence="5" type="primary">truB</name>
    <name evidence="9" type="ORF">W908_08430</name>
</gene>
<dbReference type="InterPro" id="IPR015240">
    <property type="entry name" value="tRNA_sdUridine_synth_fam1_C"/>
</dbReference>
<proteinExistence type="inferred from homology"/>
<name>A0A0M5KS36_9GAMM</name>
<comment type="similarity">
    <text evidence="2 5">Belongs to the pseudouridine synthase TruB family. Type 1 subfamily.</text>
</comment>
<protein>
    <recommendedName>
        <fullName evidence="5">tRNA pseudouridine synthase B</fullName>
        <ecNumber evidence="5">5.4.99.25</ecNumber>
    </recommendedName>
    <alternativeName>
        <fullName evidence="5">tRNA pseudouridine(55) synthase</fullName>
        <shortName evidence="5">Psi55 synthase</shortName>
    </alternativeName>
    <alternativeName>
        <fullName evidence="5">tRNA pseudouridylate synthase</fullName>
    </alternativeName>
    <alternativeName>
        <fullName evidence="5">tRNA-uridine isomerase</fullName>
    </alternativeName>
</protein>
<dbReference type="InterPro" id="IPR002501">
    <property type="entry name" value="PsdUridine_synth_N"/>
</dbReference>
<dbReference type="NCBIfam" id="TIGR00431">
    <property type="entry name" value="TruB"/>
    <property type="match status" value="1"/>
</dbReference>
<dbReference type="OrthoDB" id="9802309at2"/>
<evidence type="ECO:0000259" key="6">
    <source>
        <dbReference type="Pfam" id="PF01509"/>
    </source>
</evidence>
<dbReference type="HAMAP" id="MF_01080">
    <property type="entry name" value="TruB_bact"/>
    <property type="match status" value="1"/>
</dbReference>
<dbReference type="Gene3D" id="3.30.2350.10">
    <property type="entry name" value="Pseudouridine synthase"/>
    <property type="match status" value="1"/>
</dbReference>
<evidence type="ECO:0000313" key="10">
    <source>
        <dbReference type="Proteomes" id="UP000068905"/>
    </source>
</evidence>
<keyword evidence="3 5" id="KW-0819">tRNA processing</keyword>
<evidence type="ECO:0000256" key="2">
    <source>
        <dbReference type="ARBA" id="ARBA00005642"/>
    </source>
</evidence>
<dbReference type="Pfam" id="PF09157">
    <property type="entry name" value="TruB-C_2"/>
    <property type="match status" value="1"/>
</dbReference>
<dbReference type="Proteomes" id="UP000068905">
    <property type="component" value="Chromosome"/>
</dbReference>
<dbReference type="Pfam" id="PF01509">
    <property type="entry name" value="TruB_N"/>
    <property type="match status" value="1"/>
</dbReference>
<dbReference type="InterPro" id="IPR020103">
    <property type="entry name" value="PsdUridine_synth_cat_dom_sf"/>
</dbReference>
<feature type="domain" description="tRNA pseudouridine synthase II TruB subfamily 1 C-terminal" evidence="7">
    <location>
        <begin position="248"/>
        <end position="302"/>
    </location>
</feature>
<evidence type="ECO:0000259" key="7">
    <source>
        <dbReference type="Pfam" id="PF09157"/>
    </source>
</evidence>
<dbReference type="GO" id="GO:0031119">
    <property type="term" value="P:tRNA pseudouridine synthesis"/>
    <property type="evidence" value="ECO:0007669"/>
    <property type="project" value="UniProtKB-UniRule"/>
</dbReference>
<comment type="function">
    <text evidence="5">Responsible for synthesis of pseudouridine from uracil-55 in the psi GC loop of transfer RNAs.</text>
</comment>
<dbReference type="InterPro" id="IPR036974">
    <property type="entry name" value="PUA_sf"/>
</dbReference>
<dbReference type="Gene3D" id="2.30.130.10">
    <property type="entry name" value="PUA domain"/>
    <property type="match status" value="1"/>
</dbReference>
<dbReference type="CDD" id="cd21152">
    <property type="entry name" value="PUA_TruB_bacterial"/>
    <property type="match status" value="1"/>
</dbReference>
<keyword evidence="4 5" id="KW-0413">Isomerase</keyword>
<dbReference type="InterPro" id="IPR014780">
    <property type="entry name" value="tRNA_psdUridine_synth_TruB"/>
</dbReference>
<dbReference type="KEGG" id="tsn:W908_08430"/>
<dbReference type="Pfam" id="PF16198">
    <property type="entry name" value="TruB_C_2"/>
    <property type="match status" value="1"/>
</dbReference>
<organism evidence="9 10">
    <name type="scientific">Candidatus Pseudothioglobus singularis PS1</name>
    <dbReference type="NCBI Taxonomy" id="1125411"/>
    <lineage>
        <taxon>Bacteria</taxon>
        <taxon>Pseudomonadati</taxon>
        <taxon>Pseudomonadota</taxon>
        <taxon>Gammaproteobacteria</taxon>
        <taxon>Candidatus Pseudothioglobaceae</taxon>
        <taxon>Candidatus Pseudothioglobus</taxon>
    </lineage>
</organism>
<dbReference type="InterPro" id="IPR032819">
    <property type="entry name" value="TruB_C"/>
</dbReference>
<feature type="domain" description="tRNA pseudouridylate synthase B C-terminal" evidence="8">
    <location>
        <begin position="182"/>
        <end position="222"/>
    </location>
</feature>
<feature type="domain" description="Pseudouridine synthase II N-terminal" evidence="6">
    <location>
        <begin position="33"/>
        <end position="181"/>
    </location>
</feature>
<evidence type="ECO:0000256" key="4">
    <source>
        <dbReference type="ARBA" id="ARBA00023235"/>
    </source>
</evidence>
<dbReference type="InterPro" id="IPR015947">
    <property type="entry name" value="PUA-like_sf"/>
</dbReference>
<keyword evidence="10" id="KW-1185">Reference proteome</keyword>
<dbReference type="SUPFAM" id="SSF88697">
    <property type="entry name" value="PUA domain-like"/>
    <property type="match status" value="1"/>
</dbReference>
<reference evidence="9 10" key="1">
    <citation type="journal article" date="2015" name="Genome Announc.">
        <title>Genome Sequence of 'Candidatus Thioglobus singularis' Strain PS1, a Mixotroph from the SUP05 Clade of Marine Gammaproteobacteria.</title>
        <authorList>
            <person name="Marshall K.T."/>
            <person name="Morris R.M."/>
        </authorList>
    </citation>
    <scope>NUCLEOTIDE SEQUENCE [LARGE SCALE GENOMIC DNA]</scope>
    <source>
        <strain evidence="9 10">PS1</strain>
    </source>
</reference>
<feature type="active site" description="Nucleophile" evidence="5">
    <location>
        <position position="48"/>
    </location>
</feature>
<dbReference type="EC" id="5.4.99.25" evidence="5"/>
<dbReference type="GO" id="GO:1990481">
    <property type="term" value="P:mRNA pseudouridine synthesis"/>
    <property type="evidence" value="ECO:0007669"/>
    <property type="project" value="TreeGrafter"/>
</dbReference>